<accession>A0AAN8A182</accession>
<evidence type="ECO:0000256" key="1">
    <source>
        <dbReference type="SAM" id="MobiDB-lite"/>
    </source>
</evidence>
<comment type="caution">
    <text evidence="2">The sequence shown here is derived from an EMBL/GenBank/DDBJ whole genome shotgun (WGS) entry which is preliminary data.</text>
</comment>
<gene>
    <name evidence="2" type="ORF">LTR97_005761</name>
</gene>
<evidence type="ECO:0000313" key="3">
    <source>
        <dbReference type="Proteomes" id="UP001310594"/>
    </source>
</evidence>
<evidence type="ECO:0008006" key="4">
    <source>
        <dbReference type="Google" id="ProtNLM"/>
    </source>
</evidence>
<organism evidence="2 3">
    <name type="scientific">Elasticomyces elasticus</name>
    <dbReference type="NCBI Taxonomy" id="574655"/>
    <lineage>
        <taxon>Eukaryota</taxon>
        <taxon>Fungi</taxon>
        <taxon>Dikarya</taxon>
        <taxon>Ascomycota</taxon>
        <taxon>Pezizomycotina</taxon>
        <taxon>Dothideomycetes</taxon>
        <taxon>Dothideomycetidae</taxon>
        <taxon>Mycosphaerellales</taxon>
        <taxon>Teratosphaeriaceae</taxon>
        <taxon>Elasticomyces</taxon>
    </lineage>
</organism>
<protein>
    <recommendedName>
        <fullName evidence="4">F-box domain-containing protein</fullName>
    </recommendedName>
</protein>
<dbReference type="PANTHER" id="PTHR42085:SF1">
    <property type="entry name" value="F-BOX DOMAIN-CONTAINING PROTEIN"/>
    <property type="match status" value="1"/>
</dbReference>
<dbReference type="PANTHER" id="PTHR42085">
    <property type="entry name" value="F-BOX DOMAIN-CONTAINING PROTEIN"/>
    <property type="match status" value="1"/>
</dbReference>
<name>A0AAN8A182_9PEZI</name>
<dbReference type="Proteomes" id="UP001310594">
    <property type="component" value="Unassembled WGS sequence"/>
</dbReference>
<feature type="region of interest" description="Disordered" evidence="1">
    <location>
        <begin position="28"/>
        <end position="103"/>
    </location>
</feature>
<proteinExistence type="predicted"/>
<dbReference type="EMBL" id="JAVRQU010000008">
    <property type="protein sequence ID" value="KAK5699632.1"/>
    <property type="molecule type" value="Genomic_DNA"/>
</dbReference>
<dbReference type="AlphaFoldDB" id="A0AAN8A182"/>
<sequence>MAQSQRRDEPPEGILKTIMNLRGLNISEESTFDFEPPEQWRPWPGARYGQESPHLQFAKATKATRAKHAATPIKPTRPAKARKPKAASPVKQKPSQPSTLRGVIPQRVPPAHLLTLPPELRNRVYELVAVHDEPQYPQLRPVLAKDRVNGQRLSDDRRFPLEPSLALVNHQLREEVLSVFYGCNRFIFKNSMLLPSFRMTSPTMQKLWKAARPASHYLQQIELHVTSQRLPLDYAVTFKIKRLLDGGFEISHDMAEKTSYCCCLEDSAIAETMIQARGESDVMHVLHILCTKRNVKLADVAVWGEDGLYMMPATRCEHCEKANIVMRENAMQFDWHGKTVKGYAASLGYAKPAHKSTSRLHLVDA</sequence>
<dbReference type="InterPro" id="IPR038883">
    <property type="entry name" value="AN11006-like"/>
</dbReference>
<evidence type="ECO:0000313" key="2">
    <source>
        <dbReference type="EMBL" id="KAK5699632.1"/>
    </source>
</evidence>
<reference evidence="2" key="1">
    <citation type="submission" date="2023-08" db="EMBL/GenBank/DDBJ databases">
        <title>Black Yeasts Isolated from many extreme environments.</title>
        <authorList>
            <person name="Coleine C."/>
            <person name="Stajich J.E."/>
            <person name="Selbmann L."/>
        </authorList>
    </citation>
    <scope>NUCLEOTIDE SEQUENCE</scope>
    <source>
        <strain evidence="2">CCFEE 5810</strain>
    </source>
</reference>